<proteinExistence type="predicted"/>
<keyword evidence="4" id="KW-0547">Nucleotide-binding</keyword>
<dbReference type="GO" id="GO:0043138">
    <property type="term" value="F:3'-5' DNA helicase activity"/>
    <property type="evidence" value="ECO:0007669"/>
    <property type="project" value="TreeGrafter"/>
</dbReference>
<dbReference type="InterPro" id="IPR000212">
    <property type="entry name" value="DNA_helicase_UvrD/REP"/>
</dbReference>
<dbReference type="GO" id="GO:0005524">
    <property type="term" value="F:ATP binding"/>
    <property type="evidence" value="ECO:0007669"/>
    <property type="project" value="InterPro"/>
</dbReference>
<dbReference type="InterPro" id="IPR027785">
    <property type="entry name" value="UvrD-like_helicase_C"/>
</dbReference>
<feature type="domain" description="(+)RNA virus helicase C-terminal" evidence="2">
    <location>
        <begin position="30"/>
        <end position="183"/>
    </location>
</feature>
<keyword evidence="4" id="KW-0378">Hydrolase</keyword>
<dbReference type="GO" id="GO:0003677">
    <property type="term" value="F:DNA binding"/>
    <property type="evidence" value="ECO:0007669"/>
    <property type="project" value="InterPro"/>
</dbReference>
<evidence type="ECO:0000313" key="4">
    <source>
        <dbReference type="EMBL" id="SKA09274.1"/>
    </source>
</evidence>
<dbReference type="GO" id="GO:0005829">
    <property type="term" value="C:cytosol"/>
    <property type="evidence" value="ECO:0007669"/>
    <property type="project" value="TreeGrafter"/>
</dbReference>
<dbReference type="Gene3D" id="3.40.50.300">
    <property type="entry name" value="P-loop containing nucleotide triphosphate hydrolases"/>
    <property type="match status" value="3"/>
</dbReference>
<dbReference type="OrthoDB" id="9809039at2"/>
<name>A0A1T4QZX2_9BACT</name>
<accession>A0A1T4QZX2</accession>
<keyword evidence="5" id="KW-1185">Reference proteome</keyword>
<gene>
    <name evidence="4" type="ORF">SAMN04488128_102713</name>
</gene>
<dbReference type="Pfam" id="PF13538">
    <property type="entry name" value="UvrD_C_2"/>
    <property type="match status" value="1"/>
</dbReference>
<dbReference type="PANTHER" id="PTHR11070">
    <property type="entry name" value="UVRD / RECB / PCRA DNA HELICASE FAMILY MEMBER"/>
    <property type="match status" value="1"/>
</dbReference>
<dbReference type="InterPro" id="IPR027351">
    <property type="entry name" value="(+)RNA_virus_helicase_core_dom"/>
</dbReference>
<protein>
    <recommendedName>
        <fullName evidence="1">DNA 3'-5' helicase II</fullName>
    </recommendedName>
</protein>
<keyword evidence="4" id="KW-0067">ATP-binding</keyword>
<dbReference type="InterPro" id="IPR027417">
    <property type="entry name" value="P-loop_NTPase"/>
</dbReference>
<dbReference type="STRING" id="634771.SAMN04488128_102713"/>
<keyword evidence="4" id="KW-0347">Helicase</keyword>
<dbReference type="Proteomes" id="UP000190367">
    <property type="component" value="Unassembled WGS sequence"/>
</dbReference>
<dbReference type="GO" id="GO:0033202">
    <property type="term" value="C:DNA helicase complex"/>
    <property type="evidence" value="ECO:0007669"/>
    <property type="project" value="TreeGrafter"/>
</dbReference>
<dbReference type="EMBL" id="FUWZ01000002">
    <property type="protein sequence ID" value="SKA09274.1"/>
    <property type="molecule type" value="Genomic_DNA"/>
</dbReference>
<evidence type="ECO:0000256" key="1">
    <source>
        <dbReference type="ARBA" id="ARBA00034923"/>
    </source>
</evidence>
<evidence type="ECO:0000259" key="3">
    <source>
        <dbReference type="Pfam" id="PF13538"/>
    </source>
</evidence>
<dbReference type="PANTHER" id="PTHR11070:SF2">
    <property type="entry name" value="ATP-DEPENDENT DNA HELICASE SRS2"/>
    <property type="match status" value="1"/>
</dbReference>
<evidence type="ECO:0000313" key="5">
    <source>
        <dbReference type="Proteomes" id="UP000190367"/>
    </source>
</evidence>
<dbReference type="Pfam" id="PF01443">
    <property type="entry name" value="Viral_helicase1"/>
    <property type="match status" value="1"/>
</dbReference>
<sequence length="351" mass="40937">MAKEKWLIDLSEMDEFQRQILELSTEDSYLIRGCAGSGKTILALRRAHDIKIKSIAEKKPVSFTLLVYTKALRSFIKSGVLELGLDLNQVVHYDVWDESAVDYIVVDEVQDFDKEKIEAVRNAANISMMLYGDSHQQVYHGKMSTEEIADFLKLPQKELLRNYRLPKTIASFVSHVSDDLLLENKCVKLGTEKPRIIKFATWQQELDFIMNEIRTRNLTDTAILLPYNTKSAANYVPRNVHRNVESVSEYLDSQGFSHEFKMRDDNDWDRSDLDFDSELPKVLTWHSAKGLQFEAVFMPFCEYPYHDDWFVENYKKPLYVGLTRSYKHLYLTHSGNVSPFFKKIPPFKYDN</sequence>
<dbReference type="AlphaFoldDB" id="A0A1T4QZX2"/>
<dbReference type="RefSeq" id="WP_078669230.1">
    <property type="nucleotide sequence ID" value="NZ_FUWZ01000002.1"/>
</dbReference>
<evidence type="ECO:0000259" key="2">
    <source>
        <dbReference type="Pfam" id="PF01443"/>
    </source>
</evidence>
<dbReference type="GO" id="GO:0000725">
    <property type="term" value="P:recombinational repair"/>
    <property type="evidence" value="ECO:0007669"/>
    <property type="project" value="TreeGrafter"/>
</dbReference>
<reference evidence="5" key="1">
    <citation type="submission" date="2017-02" db="EMBL/GenBank/DDBJ databases">
        <authorList>
            <person name="Varghese N."/>
            <person name="Submissions S."/>
        </authorList>
    </citation>
    <scope>NUCLEOTIDE SEQUENCE [LARGE SCALE GENOMIC DNA]</scope>
    <source>
        <strain evidence="5">DSM 22224</strain>
    </source>
</reference>
<dbReference type="SUPFAM" id="SSF52540">
    <property type="entry name" value="P-loop containing nucleoside triphosphate hydrolases"/>
    <property type="match status" value="1"/>
</dbReference>
<organism evidence="4 5">
    <name type="scientific">Chitinophaga eiseniae</name>
    <dbReference type="NCBI Taxonomy" id="634771"/>
    <lineage>
        <taxon>Bacteria</taxon>
        <taxon>Pseudomonadati</taxon>
        <taxon>Bacteroidota</taxon>
        <taxon>Chitinophagia</taxon>
        <taxon>Chitinophagales</taxon>
        <taxon>Chitinophagaceae</taxon>
        <taxon>Chitinophaga</taxon>
    </lineage>
</organism>
<feature type="domain" description="UvrD-like helicase C-terminal" evidence="3">
    <location>
        <begin position="282"/>
        <end position="332"/>
    </location>
</feature>